<evidence type="ECO:0000313" key="3">
    <source>
        <dbReference type="Proteomes" id="UP001206572"/>
    </source>
</evidence>
<keyword evidence="3" id="KW-1185">Reference proteome</keyword>
<dbReference type="EMBL" id="JANUHA010000001">
    <property type="protein sequence ID" value="MCS0594890.1"/>
    <property type="molecule type" value="Genomic_DNA"/>
</dbReference>
<evidence type="ECO:0000259" key="1">
    <source>
        <dbReference type="Pfam" id="PF12146"/>
    </source>
</evidence>
<dbReference type="InterPro" id="IPR022742">
    <property type="entry name" value="Hydrolase_4"/>
</dbReference>
<keyword evidence="2" id="KW-0378">Hydrolase</keyword>
<dbReference type="GO" id="GO:0016787">
    <property type="term" value="F:hydrolase activity"/>
    <property type="evidence" value="ECO:0007669"/>
    <property type="project" value="UniProtKB-KW"/>
</dbReference>
<accession>A0ABT2AFE0</accession>
<gene>
    <name evidence="2" type="ORF">NX780_00860</name>
</gene>
<dbReference type="RefSeq" id="WP_258825976.1">
    <property type="nucleotide sequence ID" value="NZ_JANUHA010000001.1"/>
</dbReference>
<comment type="caution">
    <text evidence="2">The sequence shown here is derived from an EMBL/GenBank/DDBJ whole genome shotgun (WGS) entry which is preliminary data.</text>
</comment>
<organism evidence="2 3">
    <name type="scientific">Massilia agri</name>
    <dbReference type="NCBI Taxonomy" id="1886785"/>
    <lineage>
        <taxon>Bacteria</taxon>
        <taxon>Pseudomonadati</taxon>
        <taxon>Pseudomonadota</taxon>
        <taxon>Betaproteobacteria</taxon>
        <taxon>Burkholderiales</taxon>
        <taxon>Oxalobacteraceae</taxon>
        <taxon>Telluria group</taxon>
        <taxon>Massilia</taxon>
    </lineage>
</organism>
<dbReference type="PIRSF" id="PIRSF037442">
    <property type="entry name" value="UCP037442_abhydr"/>
    <property type="match status" value="1"/>
</dbReference>
<reference evidence="2 3" key="1">
    <citation type="submission" date="2022-08" db="EMBL/GenBank/DDBJ databases">
        <title>Reclassification of Massilia species as members of the genera Telluria, Duganella, Pseudoduganella, Mokoshia gen. nov. and Zemynaea gen. nov. using orthogonal and non-orthogonal genome-based approaches.</title>
        <authorList>
            <person name="Bowman J.P."/>
        </authorList>
    </citation>
    <scope>NUCLEOTIDE SEQUENCE [LARGE SCALE GENOMIC DNA]</scope>
    <source>
        <strain evidence="2 3">JCM 31661</strain>
    </source>
</reference>
<dbReference type="Proteomes" id="UP001206572">
    <property type="component" value="Unassembled WGS sequence"/>
</dbReference>
<dbReference type="SUPFAM" id="SSF53474">
    <property type="entry name" value="alpha/beta-Hydrolases"/>
    <property type="match status" value="1"/>
</dbReference>
<dbReference type="Gene3D" id="3.40.50.1820">
    <property type="entry name" value="alpha/beta hydrolase"/>
    <property type="match status" value="1"/>
</dbReference>
<dbReference type="Pfam" id="PF12146">
    <property type="entry name" value="Hydrolase_4"/>
    <property type="match status" value="1"/>
</dbReference>
<proteinExistence type="predicted"/>
<name>A0ABT2AFE0_9BURK</name>
<evidence type="ECO:0000313" key="2">
    <source>
        <dbReference type="EMBL" id="MCS0594890.1"/>
    </source>
</evidence>
<sequence length="293" mass="32009">MEPETLSICAPDGTPLGASCWTVPDARATVILHPATAVTQAYYAAFAGYLAGRGFNVLTYDYRGTGRSRPRSLRGYHATMREWVDEDVGAVTRWAAACFPNLQLLAVGHSVGGHAIGLSSETARLRAAVLVASHAGVSALVRGFGERLRVRFVLRVLAPVLCALFGYMPGRRIGLGEDLPRGVMLQWAGWTAMPRYFFDDPAVDAARRMARVDIPLLVLGFEDDPWANRQAVDILLSHLPNASIERRNIHPREAGVPAVGHMGFFRRRCEAVLWKSVGDWLLARVEEPAHAAG</sequence>
<dbReference type="InterPro" id="IPR017208">
    <property type="entry name" value="UCP037442_abhydr"/>
</dbReference>
<dbReference type="InterPro" id="IPR029058">
    <property type="entry name" value="AB_hydrolase_fold"/>
</dbReference>
<feature type="domain" description="Serine aminopeptidase S33" evidence="1">
    <location>
        <begin position="25"/>
        <end position="156"/>
    </location>
</feature>
<protein>
    <submittedName>
        <fullName evidence="2">Alpha/beta fold hydrolase</fullName>
    </submittedName>
</protein>